<evidence type="ECO:0000256" key="1">
    <source>
        <dbReference type="SAM" id="MobiDB-lite"/>
    </source>
</evidence>
<evidence type="ECO:0000313" key="2">
    <source>
        <dbReference type="EMBL" id="GEU54895.1"/>
    </source>
</evidence>
<proteinExistence type="predicted"/>
<accession>A0A6L2L3T6</accession>
<dbReference type="EMBL" id="BKCJ010003405">
    <property type="protein sequence ID" value="GEU54895.1"/>
    <property type="molecule type" value="Genomic_DNA"/>
</dbReference>
<organism evidence="2">
    <name type="scientific">Tanacetum cinerariifolium</name>
    <name type="common">Dalmatian daisy</name>
    <name type="synonym">Chrysanthemum cinerariifolium</name>
    <dbReference type="NCBI Taxonomy" id="118510"/>
    <lineage>
        <taxon>Eukaryota</taxon>
        <taxon>Viridiplantae</taxon>
        <taxon>Streptophyta</taxon>
        <taxon>Embryophyta</taxon>
        <taxon>Tracheophyta</taxon>
        <taxon>Spermatophyta</taxon>
        <taxon>Magnoliopsida</taxon>
        <taxon>eudicotyledons</taxon>
        <taxon>Gunneridae</taxon>
        <taxon>Pentapetalae</taxon>
        <taxon>asterids</taxon>
        <taxon>campanulids</taxon>
        <taxon>Asterales</taxon>
        <taxon>Asteraceae</taxon>
        <taxon>Asteroideae</taxon>
        <taxon>Anthemideae</taxon>
        <taxon>Anthemidinae</taxon>
        <taxon>Tanacetum</taxon>
    </lineage>
</organism>
<feature type="region of interest" description="Disordered" evidence="1">
    <location>
        <begin position="76"/>
        <end position="111"/>
    </location>
</feature>
<comment type="caution">
    <text evidence="2">The sequence shown here is derived from an EMBL/GenBank/DDBJ whole genome shotgun (WGS) entry which is preliminary data.</text>
</comment>
<reference evidence="2" key="1">
    <citation type="journal article" date="2019" name="Sci. Rep.">
        <title>Draft genome of Tanacetum cinerariifolium, the natural source of mosquito coil.</title>
        <authorList>
            <person name="Yamashiro T."/>
            <person name="Shiraishi A."/>
            <person name="Satake H."/>
            <person name="Nakayama K."/>
        </authorList>
    </citation>
    <scope>NUCLEOTIDE SEQUENCE</scope>
</reference>
<sequence>MNERLGMLLLQSKSRAPQVPSVSSQDLAGVLAAPSILVDVLLPAATSSAPADILVPAVFIAHAAVSVPAEPMVYPAESHMDDPLTAPAHGSSEPTVAAPPPSSSRHRRKHIAKKRVTPIVDVADAAMIKFDNDSDDDPLPYAPYAGWEMVPSPLGSVHACHNMAEHTKHFTTLREILHMVERTDLQRLLGAVDALYQSEEPNTFSLLLWRLYPRAQVYVLEMVDGRVIHMFVDVSYPLSVGTLERMLKHGLEVSKLLVGGDLTIAKQLIGFIKAALLNAKSAD</sequence>
<gene>
    <name evidence="2" type="ORF">Tci_026873</name>
</gene>
<name>A0A6L2L3T6_TANCI</name>
<evidence type="ECO:0008006" key="3">
    <source>
        <dbReference type="Google" id="ProtNLM"/>
    </source>
</evidence>
<protein>
    <recommendedName>
        <fullName evidence="3">Aminoacyl-tRNA synthetase, class 1a, anticodon-binding</fullName>
    </recommendedName>
</protein>
<dbReference type="AlphaFoldDB" id="A0A6L2L3T6"/>